<dbReference type="PROSITE" id="PS00022">
    <property type="entry name" value="EGF_1"/>
    <property type="match status" value="1"/>
</dbReference>
<dbReference type="InterPro" id="IPR000742">
    <property type="entry name" value="EGF"/>
</dbReference>
<keyword evidence="5" id="KW-1185">Reference proteome</keyword>
<dbReference type="PROSITE" id="PS50026">
    <property type="entry name" value="EGF_3"/>
    <property type="match status" value="1"/>
</dbReference>
<evidence type="ECO:0000256" key="3">
    <source>
        <dbReference type="SAM" id="Phobius"/>
    </source>
</evidence>
<feature type="region of interest" description="Disordered" evidence="2">
    <location>
        <begin position="184"/>
        <end position="303"/>
    </location>
</feature>
<keyword evidence="3" id="KW-0472">Membrane</keyword>
<dbReference type="AlphaFoldDB" id="A0A1S3HMI2"/>
<feature type="compositionally biased region" description="Pro residues" evidence="2">
    <location>
        <begin position="292"/>
        <end position="303"/>
    </location>
</feature>
<feature type="compositionally biased region" description="Basic and acidic residues" evidence="2">
    <location>
        <begin position="192"/>
        <end position="202"/>
    </location>
</feature>
<dbReference type="RefSeq" id="XP_013386711.1">
    <property type="nucleotide sequence ID" value="XM_013531257.2"/>
</dbReference>
<evidence type="ECO:0000256" key="2">
    <source>
        <dbReference type="SAM" id="MobiDB-lite"/>
    </source>
</evidence>
<feature type="compositionally biased region" description="Acidic residues" evidence="2">
    <location>
        <begin position="212"/>
        <end position="226"/>
    </location>
</feature>
<feature type="domain" description="EGF-like" evidence="4">
    <location>
        <begin position="1"/>
        <end position="17"/>
    </location>
</feature>
<organism evidence="5 6">
    <name type="scientific">Lingula anatina</name>
    <name type="common">Brachiopod</name>
    <name type="synonym">Lingula unguis</name>
    <dbReference type="NCBI Taxonomy" id="7574"/>
    <lineage>
        <taxon>Eukaryota</taxon>
        <taxon>Metazoa</taxon>
        <taxon>Spiralia</taxon>
        <taxon>Lophotrochozoa</taxon>
        <taxon>Brachiopoda</taxon>
        <taxon>Linguliformea</taxon>
        <taxon>Lingulata</taxon>
        <taxon>Lingulida</taxon>
        <taxon>Linguloidea</taxon>
        <taxon>Lingulidae</taxon>
        <taxon>Lingula</taxon>
    </lineage>
</organism>
<comment type="caution">
    <text evidence="1">Lacks conserved residue(s) required for the propagation of feature annotation.</text>
</comment>
<dbReference type="PROSITE" id="PS01186">
    <property type="entry name" value="EGF_2"/>
    <property type="match status" value="1"/>
</dbReference>
<reference evidence="6" key="1">
    <citation type="submission" date="2025-08" db="UniProtKB">
        <authorList>
            <consortium name="RefSeq"/>
        </authorList>
    </citation>
    <scope>IDENTIFICATION</scope>
    <source>
        <tissue evidence="6">Gonads</tissue>
    </source>
</reference>
<accession>A0A1S3HMI2</accession>
<keyword evidence="3" id="KW-0812">Transmembrane</keyword>
<feature type="disulfide bond" evidence="1">
    <location>
        <begin position="7"/>
        <end position="16"/>
    </location>
</feature>
<sequence>MSYHCICPPGFFGIHCDQIIKNLTTAQSNARAAAQETSRITTLVPSVTATGVVLVCVVCITAALWNRYLKKRKTNPDPNDNPMDQKEQADVEDDEETACSSSTEIVNAVPPALVLFPGTVSPGSKRLYNGGHRGRHGKLKSIYPEEPLDQEEQADIDDEESQYSSPTEAVNAYPPALVLFPGTVSSGSKRLYTGDHKGRLGELKSINPEQPLDQEEQASVEDDEEPSCSSPTEVVISNPPPLVMFPGTVGSGSKGLYKGDRKGRHGELKSILPRQPDPDHGHTSAVQSFSPQPLPRRLPPLQT</sequence>
<evidence type="ECO:0000313" key="5">
    <source>
        <dbReference type="Proteomes" id="UP000085678"/>
    </source>
</evidence>
<feature type="compositionally biased region" description="Basic and acidic residues" evidence="2">
    <location>
        <begin position="257"/>
        <end position="268"/>
    </location>
</feature>
<dbReference type="Proteomes" id="UP000085678">
    <property type="component" value="Unplaced"/>
</dbReference>
<evidence type="ECO:0000313" key="6">
    <source>
        <dbReference type="RefSeq" id="XP_013386711.1"/>
    </source>
</evidence>
<feature type="transmembrane region" description="Helical" evidence="3">
    <location>
        <begin position="43"/>
        <end position="65"/>
    </location>
</feature>
<feature type="region of interest" description="Disordered" evidence="2">
    <location>
        <begin position="125"/>
        <end position="168"/>
    </location>
</feature>
<keyword evidence="3" id="KW-1133">Transmembrane helix</keyword>
<protein>
    <submittedName>
        <fullName evidence="6">Uncharacterized protein LOC106156150</fullName>
    </submittedName>
</protein>
<dbReference type="KEGG" id="lak:106156150"/>
<keyword evidence="1" id="KW-1015">Disulfide bond</keyword>
<gene>
    <name evidence="6" type="primary">LOC106156150</name>
</gene>
<dbReference type="CDD" id="cd00054">
    <property type="entry name" value="EGF_CA"/>
    <property type="match status" value="1"/>
</dbReference>
<keyword evidence="1" id="KW-0245">EGF-like domain</keyword>
<proteinExistence type="predicted"/>
<feature type="region of interest" description="Disordered" evidence="2">
    <location>
        <begin position="72"/>
        <end position="98"/>
    </location>
</feature>
<feature type="compositionally biased region" description="Acidic residues" evidence="2">
    <location>
        <begin position="146"/>
        <end position="161"/>
    </location>
</feature>
<dbReference type="GeneID" id="106156150"/>
<dbReference type="InParanoid" id="A0A1S3HMI2"/>
<name>A0A1S3HMI2_LINAN</name>
<evidence type="ECO:0000256" key="1">
    <source>
        <dbReference type="PROSITE-ProRule" id="PRU00076"/>
    </source>
</evidence>
<evidence type="ECO:0000259" key="4">
    <source>
        <dbReference type="PROSITE" id="PS50026"/>
    </source>
</evidence>